<accession>A0A7R9HIG7</accession>
<organism evidence="1">
    <name type="scientific">Timema poppense</name>
    <name type="common">Walking stick</name>
    <dbReference type="NCBI Taxonomy" id="170557"/>
    <lineage>
        <taxon>Eukaryota</taxon>
        <taxon>Metazoa</taxon>
        <taxon>Ecdysozoa</taxon>
        <taxon>Arthropoda</taxon>
        <taxon>Hexapoda</taxon>
        <taxon>Insecta</taxon>
        <taxon>Pterygota</taxon>
        <taxon>Neoptera</taxon>
        <taxon>Polyneoptera</taxon>
        <taxon>Phasmatodea</taxon>
        <taxon>Timematodea</taxon>
        <taxon>Timematoidea</taxon>
        <taxon>Timematidae</taxon>
        <taxon>Timema</taxon>
    </lineage>
</organism>
<gene>
    <name evidence="1" type="ORF">TPSB3V08_LOCUS14063</name>
</gene>
<dbReference type="AlphaFoldDB" id="A0A7R9HIG7"/>
<proteinExistence type="predicted"/>
<protein>
    <submittedName>
        <fullName evidence="1">Uncharacterized protein</fullName>
    </submittedName>
</protein>
<name>A0A7R9HIG7_TIMPO</name>
<sequence>MGSPNEKTEFHSHASLQVVFETFHVGLFRQRQPVPVDDHPEKD</sequence>
<reference evidence="1" key="1">
    <citation type="submission" date="2020-11" db="EMBL/GenBank/DDBJ databases">
        <authorList>
            <person name="Tran Van P."/>
        </authorList>
    </citation>
    <scope>NUCLEOTIDE SEQUENCE</scope>
</reference>
<evidence type="ECO:0000313" key="1">
    <source>
        <dbReference type="EMBL" id="CAD7420648.1"/>
    </source>
</evidence>
<dbReference type="EMBL" id="OD034692">
    <property type="protein sequence ID" value="CAD7420648.1"/>
    <property type="molecule type" value="Genomic_DNA"/>
</dbReference>